<name>A0A1H2HAV6_9PSED</name>
<evidence type="ECO:0000259" key="1">
    <source>
        <dbReference type="Pfam" id="PF01636"/>
    </source>
</evidence>
<sequence length="218" mass="25279">MQIIVKHDYLSLRQGARVLEADSHGDKVLLLPDGNYLKLFRRKRLLSSAALWPYAQRFADNTRALHARGIPCPKIIAVFRIPAINRDAVHYAPLPGQTLRELIKHDQATKNLRRRLAEFVARLHAQGVYFRSLHLGNVVLTPDNEFGLIDIADLKCQSHPLSRMQRIRNFQHMLRYDIDKQWLFSDPLNPEDFFGQYLSLSHSTMELADFVRKLDKKS</sequence>
<keyword evidence="3" id="KW-1185">Reference proteome</keyword>
<dbReference type="OrthoDB" id="8534453at2"/>
<dbReference type="AlphaFoldDB" id="A0A1H2HAV6"/>
<accession>A0A1H2HAV6</accession>
<dbReference type="Pfam" id="PF01636">
    <property type="entry name" value="APH"/>
    <property type="match status" value="1"/>
</dbReference>
<dbReference type="SUPFAM" id="SSF56112">
    <property type="entry name" value="Protein kinase-like (PK-like)"/>
    <property type="match status" value="1"/>
</dbReference>
<evidence type="ECO:0000313" key="2">
    <source>
        <dbReference type="EMBL" id="SDU28688.1"/>
    </source>
</evidence>
<reference evidence="3" key="1">
    <citation type="submission" date="2016-10" db="EMBL/GenBank/DDBJ databases">
        <authorList>
            <person name="Varghese N."/>
            <person name="Submissions S."/>
        </authorList>
    </citation>
    <scope>NUCLEOTIDE SEQUENCE [LARGE SCALE GENOMIC DNA]</scope>
    <source>
        <strain evidence="3">DSM 17875</strain>
    </source>
</reference>
<dbReference type="STRING" id="364197.SAMN05216296_2860"/>
<evidence type="ECO:0000313" key="3">
    <source>
        <dbReference type="Proteomes" id="UP000243232"/>
    </source>
</evidence>
<dbReference type="EMBL" id="LT629785">
    <property type="protein sequence ID" value="SDU28688.1"/>
    <property type="molecule type" value="Genomic_DNA"/>
</dbReference>
<gene>
    <name evidence="2" type="ORF">SAMN05216296_2860</name>
</gene>
<dbReference type="RefSeq" id="WP_157718883.1">
    <property type="nucleotide sequence ID" value="NZ_LT629785.1"/>
</dbReference>
<protein>
    <submittedName>
        <fullName evidence="2">PhoP regulatory network protein YrbL</fullName>
    </submittedName>
</protein>
<proteinExistence type="predicted"/>
<dbReference type="InterPro" id="IPR011009">
    <property type="entry name" value="Kinase-like_dom_sf"/>
</dbReference>
<dbReference type="Proteomes" id="UP000243232">
    <property type="component" value="Chromosome I"/>
</dbReference>
<dbReference type="Gene3D" id="1.10.510.10">
    <property type="entry name" value="Transferase(Phosphotransferase) domain 1"/>
    <property type="match status" value="1"/>
</dbReference>
<feature type="domain" description="Aminoglycoside phosphotransferase" evidence="1">
    <location>
        <begin position="54"/>
        <end position="125"/>
    </location>
</feature>
<organism evidence="2 3">
    <name type="scientific">Pseudomonas pohangensis</name>
    <dbReference type="NCBI Taxonomy" id="364197"/>
    <lineage>
        <taxon>Bacteria</taxon>
        <taxon>Pseudomonadati</taxon>
        <taxon>Pseudomonadota</taxon>
        <taxon>Gammaproteobacteria</taxon>
        <taxon>Pseudomonadales</taxon>
        <taxon>Pseudomonadaceae</taxon>
        <taxon>Pseudomonas</taxon>
    </lineage>
</organism>
<dbReference type="InterPro" id="IPR002575">
    <property type="entry name" value="Aminoglycoside_PTrfase"/>
</dbReference>